<evidence type="ECO:0000313" key="6">
    <source>
        <dbReference type="Proteomes" id="UP000192418"/>
    </source>
</evidence>
<dbReference type="SUPFAM" id="SSF52096">
    <property type="entry name" value="ClpP/crotonase"/>
    <property type="match status" value="1"/>
</dbReference>
<evidence type="ECO:0000256" key="4">
    <source>
        <dbReference type="ARBA" id="ARBA00023235"/>
    </source>
</evidence>
<organism evidence="5 6">
    <name type="scientific">Desulfocicer vacuolatum DSM 3385</name>
    <dbReference type="NCBI Taxonomy" id="1121400"/>
    <lineage>
        <taxon>Bacteria</taxon>
        <taxon>Pseudomonadati</taxon>
        <taxon>Thermodesulfobacteriota</taxon>
        <taxon>Desulfobacteria</taxon>
        <taxon>Desulfobacterales</taxon>
        <taxon>Desulfobacteraceae</taxon>
        <taxon>Desulfocicer</taxon>
    </lineage>
</organism>
<dbReference type="RefSeq" id="WP_084070074.1">
    <property type="nucleotide sequence ID" value="NZ_FWXY01000015.1"/>
</dbReference>
<dbReference type="Gene3D" id="3.90.226.10">
    <property type="entry name" value="2-enoyl-CoA Hydratase, Chain A, domain 1"/>
    <property type="match status" value="1"/>
</dbReference>
<name>A0A1W2D5N6_9BACT</name>
<keyword evidence="4" id="KW-0413">Isomerase</keyword>
<accession>A0A1W2D5N6</accession>
<dbReference type="InterPro" id="IPR051053">
    <property type="entry name" value="ECH/Chromodomain_protein"/>
</dbReference>
<evidence type="ECO:0000313" key="5">
    <source>
        <dbReference type="EMBL" id="SMC92850.1"/>
    </source>
</evidence>
<dbReference type="GO" id="GO:0004165">
    <property type="term" value="F:delta(3)-delta(2)-enoyl-CoA isomerase activity"/>
    <property type="evidence" value="ECO:0007669"/>
    <property type="project" value="UniProtKB-ARBA"/>
</dbReference>
<dbReference type="Pfam" id="PF00378">
    <property type="entry name" value="ECH_1"/>
    <property type="match status" value="1"/>
</dbReference>
<dbReference type="EMBL" id="FWXY01000015">
    <property type="protein sequence ID" value="SMC92850.1"/>
    <property type="molecule type" value="Genomic_DNA"/>
</dbReference>
<dbReference type="InterPro" id="IPR029045">
    <property type="entry name" value="ClpP/crotonase-like_dom_sf"/>
</dbReference>
<dbReference type="Proteomes" id="UP000192418">
    <property type="component" value="Unassembled WGS sequence"/>
</dbReference>
<evidence type="ECO:0000256" key="1">
    <source>
        <dbReference type="ARBA" id="ARBA00004275"/>
    </source>
</evidence>
<keyword evidence="6" id="KW-1185">Reference proteome</keyword>
<dbReference type="PANTHER" id="PTHR43684">
    <property type="match status" value="1"/>
</dbReference>
<dbReference type="OrthoDB" id="9777711at2"/>
<dbReference type="AlphaFoldDB" id="A0A1W2D5N6"/>
<dbReference type="InterPro" id="IPR014748">
    <property type="entry name" value="Enoyl-CoA_hydra_C"/>
</dbReference>
<evidence type="ECO:0000256" key="2">
    <source>
        <dbReference type="ARBA" id="ARBA00005254"/>
    </source>
</evidence>
<comment type="subcellular location">
    <subcellularLocation>
        <location evidence="1">Peroxisome</location>
    </subcellularLocation>
</comment>
<reference evidence="5 6" key="1">
    <citation type="submission" date="2017-04" db="EMBL/GenBank/DDBJ databases">
        <authorList>
            <person name="Afonso C.L."/>
            <person name="Miller P.J."/>
            <person name="Scott M.A."/>
            <person name="Spackman E."/>
            <person name="Goraichik I."/>
            <person name="Dimitrov K.M."/>
            <person name="Suarez D.L."/>
            <person name="Swayne D.E."/>
        </authorList>
    </citation>
    <scope>NUCLEOTIDE SEQUENCE [LARGE SCALE GENOMIC DNA]</scope>
    <source>
        <strain evidence="5 6">DSM 3385</strain>
    </source>
</reference>
<protein>
    <submittedName>
        <fullName evidence="5">Enoyl-CoA hydratase</fullName>
    </submittedName>
</protein>
<dbReference type="CDD" id="cd06558">
    <property type="entry name" value="crotonase-like"/>
    <property type="match status" value="1"/>
</dbReference>
<keyword evidence="3" id="KW-0576">Peroxisome</keyword>
<dbReference type="STRING" id="1121400.SAMN02746065_115101"/>
<evidence type="ECO:0000256" key="3">
    <source>
        <dbReference type="ARBA" id="ARBA00023140"/>
    </source>
</evidence>
<dbReference type="PANTHER" id="PTHR43684:SF1">
    <property type="entry name" value="ENOYL-COA DELTA ISOMERASE 2"/>
    <property type="match status" value="1"/>
</dbReference>
<sequence>MKPSDFKDISYDKDEGTGVVVVTLNRPERKNALTAYSFLELWWAADALDNDDTATAMIITGNGENPKKDATKEPFCSGGYFNPAEGPLSDDASLDEEIKAQMDLTDIAQKKLTLKMWELDKPVIAAINGYAVGAGFTMPLSCADLIYASEHAWAQIPFVSLGIIPEFASSYILPRLMGFQKAKEMMFFGKPIPAQQLSDMGLINEVVPHEELLAHAIKKASALIPPNGAAMAVKMCKQAIHKPLIDSFATALDNENVGLNKAITSSDFKEAVLSRVERRRPVFSGR</sequence>
<dbReference type="Gene3D" id="1.10.12.10">
    <property type="entry name" value="Lyase 2-enoyl-coa Hydratase, Chain A, domain 2"/>
    <property type="match status" value="1"/>
</dbReference>
<gene>
    <name evidence="5" type="ORF">SAMN02746065_115101</name>
</gene>
<comment type="similarity">
    <text evidence="2">Belongs to the enoyl-CoA hydratase/isomerase family.</text>
</comment>
<proteinExistence type="inferred from homology"/>
<dbReference type="InterPro" id="IPR001753">
    <property type="entry name" value="Enoyl-CoA_hydra/iso"/>
</dbReference>